<evidence type="ECO:0000313" key="3">
    <source>
        <dbReference type="EMBL" id="GAA0151306.1"/>
    </source>
</evidence>
<reference evidence="3 4" key="1">
    <citation type="submission" date="2024-01" db="EMBL/GenBank/DDBJ databases">
        <title>The complete chloroplast genome sequence of Lithospermum erythrorhizon: insights into the phylogenetic relationship among Boraginaceae species and the maternal lineages of purple gromwells.</title>
        <authorList>
            <person name="Okada T."/>
            <person name="Watanabe K."/>
        </authorList>
    </citation>
    <scope>NUCLEOTIDE SEQUENCE [LARGE SCALE GENOMIC DNA]</scope>
</reference>
<keyword evidence="2" id="KW-0472">Membrane</keyword>
<name>A0AAV3PJ68_LITER</name>
<evidence type="ECO:0000256" key="2">
    <source>
        <dbReference type="SAM" id="Phobius"/>
    </source>
</evidence>
<dbReference type="Proteomes" id="UP001454036">
    <property type="component" value="Unassembled WGS sequence"/>
</dbReference>
<evidence type="ECO:0000313" key="4">
    <source>
        <dbReference type="Proteomes" id="UP001454036"/>
    </source>
</evidence>
<keyword evidence="4" id="KW-1185">Reference proteome</keyword>
<keyword evidence="2" id="KW-0812">Transmembrane</keyword>
<protein>
    <submittedName>
        <fullName evidence="3">Uncharacterized protein</fullName>
    </submittedName>
</protein>
<dbReference type="EMBL" id="BAABME010001759">
    <property type="protein sequence ID" value="GAA0151306.1"/>
    <property type="molecule type" value="Genomic_DNA"/>
</dbReference>
<dbReference type="AlphaFoldDB" id="A0AAV3PJ68"/>
<sequence>MLVDTGSFADILYYPLIINWSCLAICYNKCTLKMKFTGHSVYPARMTTLDFIVGSDEVPYRRGHRGNMWLSEEGKDVLSHFGTSLGKRAKKVKETRSRKSSSGDVHKR</sequence>
<gene>
    <name evidence="3" type="ORF">LIER_10051</name>
</gene>
<accession>A0AAV3PJ68</accession>
<feature type="transmembrane region" description="Helical" evidence="2">
    <location>
        <begin position="12"/>
        <end position="30"/>
    </location>
</feature>
<evidence type="ECO:0000256" key="1">
    <source>
        <dbReference type="SAM" id="MobiDB-lite"/>
    </source>
</evidence>
<keyword evidence="2" id="KW-1133">Transmembrane helix</keyword>
<feature type="region of interest" description="Disordered" evidence="1">
    <location>
        <begin position="82"/>
        <end position="108"/>
    </location>
</feature>
<comment type="caution">
    <text evidence="3">The sequence shown here is derived from an EMBL/GenBank/DDBJ whole genome shotgun (WGS) entry which is preliminary data.</text>
</comment>
<proteinExistence type="predicted"/>
<organism evidence="3 4">
    <name type="scientific">Lithospermum erythrorhizon</name>
    <name type="common">Purple gromwell</name>
    <name type="synonym">Lithospermum officinale var. erythrorhizon</name>
    <dbReference type="NCBI Taxonomy" id="34254"/>
    <lineage>
        <taxon>Eukaryota</taxon>
        <taxon>Viridiplantae</taxon>
        <taxon>Streptophyta</taxon>
        <taxon>Embryophyta</taxon>
        <taxon>Tracheophyta</taxon>
        <taxon>Spermatophyta</taxon>
        <taxon>Magnoliopsida</taxon>
        <taxon>eudicotyledons</taxon>
        <taxon>Gunneridae</taxon>
        <taxon>Pentapetalae</taxon>
        <taxon>asterids</taxon>
        <taxon>lamiids</taxon>
        <taxon>Boraginales</taxon>
        <taxon>Boraginaceae</taxon>
        <taxon>Boraginoideae</taxon>
        <taxon>Lithospermeae</taxon>
        <taxon>Lithospermum</taxon>
    </lineage>
</organism>